<feature type="transmembrane region" description="Helical" evidence="6">
    <location>
        <begin position="352"/>
        <end position="375"/>
    </location>
</feature>
<dbReference type="PANTHER" id="PTHR37422">
    <property type="entry name" value="TEICHURONIC ACID BIOSYNTHESIS PROTEIN TUAE"/>
    <property type="match status" value="1"/>
</dbReference>
<feature type="region of interest" description="Disordered" evidence="5">
    <location>
        <begin position="579"/>
        <end position="610"/>
    </location>
</feature>
<dbReference type="InterPro" id="IPR007016">
    <property type="entry name" value="O-antigen_ligase-rel_domated"/>
</dbReference>
<name>A0A975U8J4_9VIBR</name>
<sequence>MATLLLSGTQLEPQAPRAPLNKPFLLVLGTVYLLAMHFFMPNPGGSGLALAFNPATWLTLSVALAIGLYQLASYRKLRYSKLSIVLLICSVIMSLPMLYTNAYWPGAISRMTGLWAGLLLFIVLQQFYFSNKHKQRLLWYIILGCLIEAAFGLVQYFVLQPGNPFGYNAVDNRPYGIFQQPNVMASFLATGLVLSGYLLARQPKKYNKHLSEVSLLYLTPLMTVPLLIVLASRTGWLSAILGVGLILPYLYRFSPRQRFVNWLLATLGGILIGIGAMYSQGGDGLVADKADLDSPRRYTFPQTLDMLIEKPFTGYGYGDFESSYILYTARQHQLNDQYPAGLPAMDHPHNEILYWGVEGGLLPVLGMAIAAAFVLLRIRSAKRGTRLAMFALVLPILLHTQLEYPFYHSAIHWITFVILLFWIDLRVARFHVVRFSKISRSVLRVLSLILPLLTGFYMLSALHTNYVLMQFEHSKPRNPALLDNVTNPVVWRDRFDWDVYSTYLNIGLAQDKPEYIQPYIDWSLDIIRHKPRPAFYSNLILAYQGLGDNSRAEQIRAEASFLFPGKDFSQIQYRAPSEALSQTASSTSSADLGHSQLRRALDSLPEPANQ</sequence>
<comment type="subcellular location">
    <subcellularLocation>
        <location evidence="1">Membrane</location>
        <topology evidence="1">Multi-pass membrane protein</topology>
    </subcellularLocation>
</comment>
<evidence type="ECO:0000256" key="1">
    <source>
        <dbReference type="ARBA" id="ARBA00004141"/>
    </source>
</evidence>
<dbReference type="PANTHER" id="PTHR37422:SF21">
    <property type="entry name" value="EXOQ-LIKE PROTEIN"/>
    <property type="match status" value="1"/>
</dbReference>
<feature type="transmembrane region" description="Helical" evidence="6">
    <location>
        <begin position="23"/>
        <end position="40"/>
    </location>
</feature>
<keyword evidence="11" id="KW-1185">Reference proteome</keyword>
<evidence type="ECO:0000256" key="4">
    <source>
        <dbReference type="ARBA" id="ARBA00023136"/>
    </source>
</evidence>
<dbReference type="InterPro" id="IPR031726">
    <property type="entry name" value="PglL_A"/>
</dbReference>
<gene>
    <name evidence="10" type="ORF">KNV97_17055</name>
</gene>
<evidence type="ECO:0000256" key="6">
    <source>
        <dbReference type="SAM" id="Phobius"/>
    </source>
</evidence>
<keyword evidence="2 6" id="KW-0812">Transmembrane</keyword>
<evidence type="ECO:0000256" key="3">
    <source>
        <dbReference type="ARBA" id="ARBA00022989"/>
    </source>
</evidence>
<evidence type="ECO:0000313" key="11">
    <source>
        <dbReference type="Proteomes" id="UP000694232"/>
    </source>
</evidence>
<accession>A0A975U8J4</accession>
<dbReference type="InterPro" id="IPR021797">
    <property type="entry name" value="Wzy_C_2"/>
</dbReference>
<feature type="transmembrane region" description="Helical" evidence="6">
    <location>
        <begin position="441"/>
        <end position="459"/>
    </location>
</feature>
<feature type="domain" description="Virulence factor membrane-bound polymerase C-terminal" evidence="8">
    <location>
        <begin position="388"/>
        <end position="574"/>
    </location>
</feature>
<feature type="transmembrane region" description="Helical" evidence="6">
    <location>
        <begin position="84"/>
        <end position="104"/>
    </location>
</feature>
<feature type="transmembrane region" description="Helical" evidence="6">
    <location>
        <begin position="212"/>
        <end position="230"/>
    </location>
</feature>
<feature type="transmembrane region" description="Helical" evidence="6">
    <location>
        <begin position="387"/>
        <end position="404"/>
    </location>
</feature>
<dbReference type="InterPro" id="IPR051533">
    <property type="entry name" value="WaaL-like"/>
</dbReference>
<dbReference type="KEGG" id="vos:KNV97_17055"/>
<dbReference type="Pfam" id="PF04932">
    <property type="entry name" value="Wzy_C"/>
    <property type="match status" value="1"/>
</dbReference>
<feature type="compositionally biased region" description="Low complexity" evidence="5">
    <location>
        <begin position="579"/>
        <end position="590"/>
    </location>
</feature>
<dbReference type="EMBL" id="CP076643">
    <property type="protein sequence ID" value="QXO17125.1"/>
    <property type="molecule type" value="Genomic_DNA"/>
</dbReference>
<evidence type="ECO:0000256" key="5">
    <source>
        <dbReference type="SAM" id="MobiDB-lite"/>
    </source>
</evidence>
<feature type="transmembrane region" description="Helical" evidence="6">
    <location>
        <begin position="52"/>
        <end position="72"/>
    </location>
</feature>
<feature type="domain" description="O-antigen ligase-related" evidence="7">
    <location>
        <begin position="226"/>
        <end position="362"/>
    </location>
</feature>
<evidence type="ECO:0000256" key="2">
    <source>
        <dbReference type="ARBA" id="ARBA00022692"/>
    </source>
</evidence>
<organism evidence="10 11">
    <name type="scientific">Vibrio ostreae</name>
    <dbReference type="NCBI Taxonomy" id="2841925"/>
    <lineage>
        <taxon>Bacteria</taxon>
        <taxon>Pseudomonadati</taxon>
        <taxon>Pseudomonadota</taxon>
        <taxon>Gammaproteobacteria</taxon>
        <taxon>Vibrionales</taxon>
        <taxon>Vibrionaceae</taxon>
        <taxon>Vibrio</taxon>
    </lineage>
</organism>
<evidence type="ECO:0000313" key="10">
    <source>
        <dbReference type="EMBL" id="QXO17125.1"/>
    </source>
</evidence>
<evidence type="ECO:0000259" key="9">
    <source>
        <dbReference type="Pfam" id="PF15864"/>
    </source>
</evidence>
<feature type="transmembrane region" description="Helical" evidence="6">
    <location>
        <begin position="410"/>
        <end position="429"/>
    </location>
</feature>
<reference evidence="10" key="1">
    <citation type="submission" date="2021-06" db="EMBL/GenBank/DDBJ databases">
        <title>Vibrio nov. sp., novel gut bacterium isolated from Yellow Sea oyster.</title>
        <authorList>
            <person name="Muhammad N."/>
            <person name="Nguyen T.H."/>
            <person name="Lee Y.-J."/>
            <person name="Ko J."/>
            <person name="Kim S.-G."/>
        </authorList>
    </citation>
    <scope>NUCLEOTIDE SEQUENCE</scope>
    <source>
        <strain evidence="10">OG9-811</strain>
    </source>
</reference>
<protein>
    <submittedName>
        <fullName evidence="10">PglL family O-oligosaccharyltransferase</fullName>
    </submittedName>
</protein>
<dbReference type="GO" id="GO:0016020">
    <property type="term" value="C:membrane"/>
    <property type="evidence" value="ECO:0007669"/>
    <property type="project" value="UniProtKB-SubCell"/>
</dbReference>
<keyword evidence="3 6" id="KW-1133">Transmembrane helix</keyword>
<keyword evidence="4 6" id="KW-0472">Membrane</keyword>
<dbReference type="RefSeq" id="WP_218562423.1">
    <property type="nucleotide sequence ID" value="NZ_CP076643.1"/>
</dbReference>
<feature type="transmembrane region" description="Helical" evidence="6">
    <location>
        <begin position="259"/>
        <end position="278"/>
    </location>
</feature>
<evidence type="ECO:0000259" key="7">
    <source>
        <dbReference type="Pfam" id="PF04932"/>
    </source>
</evidence>
<feature type="transmembrane region" description="Helical" evidence="6">
    <location>
        <begin position="137"/>
        <end position="158"/>
    </location>
</feature>
<feature type="transmembrane region" description="Helical" evidence="6">
    <location>
        <begin position="110"/>
        <end position="130"/>
    </location>
</feature>
<feature type="transmembrane region" description="Helical" evidence="6">
    <location>
        <begin position="236"/>
        <end position="252"/>
    </location>
</feature>
<feature type="domain" description="Protein glycosylation ligase" evidence="9">
    <location>
        <begin position="174"/>
        <end position="199"/>
    </location>
</feature>
<proteinExistence type="predicted"/>
<dbReference type="Pfam" id="PF11846">
    <property type="entry name" value="Wzy_C_2"/>
    <property type="match status" value="1"/>
</dbReference>
<feature type="transmembrane region" description="Helical" evidence="6">
    <location>
        <begin position="178"/>
        <end position="200"/>
    </location>
</feature>
<evidence type="ECO:0000259" key="8">
    <source>
        <dbReference type="Pfam" id="PF11846"/>
    </source>
</evidence>
<dbReference type="Pfam" id="PF15864">
    <property type="entry name" value="PglL_A"/>
    <property type="match status" value="1"/>
</dbReference>
<dbReference type="Proteomes" id="UP000694232">
    <property type="component" value="Chromosome 1"/>
</dbReference>
<dbReference type="AlphaFoldDB" id="A0A975U8J4"/>